<dbReference type="PANTHER" id="PTHR43017:SF1">
    <property type="entry name" value="ACETYLTRANSFERASE YJL218W-RELATED"/>
    <property type="match status" value="1"/>
</dbReference>
<dbReference type="Proteomes" id="UP001368328">
    <property type="component" value="Chromosome"/>
</dbReference>
<evidence type="ECO:0000313" key="8">
    <source>
        <dbReference type="Proteomes" id="UP001368328"/>
    </source>
</evidence>
<dbReference type="InterPro" id="IPR024688">
    <property type="entry name" value="Mac_dom"/>
</dbReference>
<reference evidence="7 8" key="1">
    <citation type="submission" date="2024-02" db="EMBL/GenBank/DDBJ databases">
        <title>Seven novel Bacillus-like species.</title>
        <authorList>
            <person name="Liu G."/>
        </authorList>
    </citation>
    <scope>NUCLEOTIDE SEQUENCE [LARGE SCALE GENOMIC DNA]</scope>
    <source>
        <strain evidence="7 8">FJAT-53654</strain>
    </source>
</reference>
<dbReference type="SMART" id="SM01266">
    <property type="entry name" value="Mac"/>
    <property type="match status" value="1"/>
</dbReference>
<evidence type="ECO:0000313" key="7">
    <source>
        <dbReference type="EMBL" id="WXB89705.1"/>
    </source>
</evidence>
<evidence type="ECO:0000256" key="3">
    <source>
        <dbReference type="ARBA" id="ARBA00022737"/>
    </source>
</evidence>
<dbReference type="InterPro" id="IPR001451">
    <property type="entry name" value="Hexapep"/>
</dbReference>
<dbReference type="EC" id="2.3.1.-" evidence="5"/>
<dbReference type="SUPFAM" id="SSF51161">
    <property type="entry name" value="Trimeric LpxA-like enzymes"/>
    <property type="match status" value="1"/>
</dbReference>
<gene>
    <name evidence="7" type="ORF">WCV66_05570</name>
</gene>
<evidence type="ECO:0000256" key="2">
    <source>
        <dbReference type="ARBA" id="ARBA00022679"/>
    </source>
</evidence>
<dbReference type="RefSeq" id="WP_338788205.1">
    <property type="nucleotide sequence ID" value="NZ_CP147403.1"/>
</dbReference>
<dbReference type="Pfam" id="PF12464">
    <property type="entry name" value="Mac"/>
    <property type="match status" value="1"/>
</dbReference>
<keyword evidence="2 5" id="KW-0808">Transferase</keyword>
<dbReference type="InterPro" id="IPR039369">
    <property type="entry name" value="LacA-like"/>
</dbReference>
<sequence length="203" mass="22966">MSIREKMKNGKLYCCNDEALIKEQMQCLEVLYDFNHTRPSEVEKRKEFLHKLFAEVGNNVYIEPPLNANWGRHTHLGNDVYANFNLTLVDDTDIYIGNNVLIGPNVTIDAGTHPIHPELRRKSAQFNLTVVIEDNAWIGAGAIILPGVRIGENSVIGAGSVVTKDIPSNVIAIGSPCRVMREINENDMKYYYKDMKIDEEDLF</sequence>
<dbReference type="EMBL" id="CP147403">
    <property type="protein sequence ID" value="WXB89705.1"/>
    <property type="molecule type" value="Genomic_DNA"/>
</dbReference>
<feature type="domain" description="Maltose/galactoside acetyltransferase" evidence="6">
    <location>
        <begin position="4"/>
        <end position="58"/>
    </location>
</feature>
<keyword evidence="8" id="KW-1185">Reference proteome</keyword>
<evidence type="ECO:0000259" key="6">
    <source>
        <dbReference type="SMART" id="SM01266"/>
    </source>
</evidence>
<dbReference type="InterPro" id="IPR011004">
    <property type="entry name" value="Trimer_LpxA-like_sf"/>
</dbReference>
<dbReference type="Pfam" id="PF00132">
    <property type="entry name" value="Hexapep"/>
    <property type="match status" value="1"/>
</dbReference>
<protein>
    <recommendedName>
        <fullName evidence="5">Acetyltransferase</fullName>
        <ecNumber evidence="5">2.3.1.-</ecNumber>
    </recommendedName>
</protein>
<dbReference type="Gene3D" id="2.160.10.10">
    <property type="entry name" value="Hexapeptide repeat proteins"/>
    <property type="match status" value="1"/>
</dbReference>
<proteinExistence type="inferred from homology"/>
<name>A0ABZ2MX26_9BACI</name>
<keyword evidence="4 5" id="KW-0012">Acyltransferase</keyword>
<dbReference type="GO" id="GO:0016746">
    <property type="term" value="F:acyltransferase activity"/>
    <property type="evidence" value="ECO:0007669"/>
    <property type="project" value="UniProtKB-KW"/>
</dbReference>
<evidence type="ECO:0000256" key="1">
    <source>
        <dbReference type="ARBA" id="ARBA00007274"/>
    </source>
</evidence>
<keyword evidence="3" id="KW-0677">Repeat</keyword>
<dbReference type="CDD" id="cd03357">
    <property type="entry name" value="LbH_MAT_GAT"/>
    <property type="match status" value="1"/>
</dbReference>
<accession>A0ABZ2MX26</accession>
<dbReference type="PANTHER" id="PTHR43017">
    <property type="entry name" value="GALACTOSIDE O-ACETYLTRANSFERASE"/>
    <property type="match status" value="1"/>
</dbReference>
<organism evidence="7 8">
    <name type="scientific">Metabacillus rhizosphaerae</name>
    <dbReference type="NCBI Taxonomy" id="3117747"/>
    <lineage>
        <taxon>Bacteria</taxon>
        <taxon>Bacillati</taxon>
        <taxon>Bacillota</taxon>
        <taxon>Bacilli</taxon>
        <taxon>Bacillales</taxon>
        <taxon>Bacillaceae</taxon>
        <taxon>Metabacillus</taxon>
    </lineage>
</organism>
<dbReference type="InterPro" id="IPR018357">
    <property type="entry name" value="Hexapep_transf_CS"/>
</dbReference>
<dbReference type="PROSITE" id="PS00101">
    <property type="entry name" value="HEXAPEP_TRANSFERASES"/>
    <property type="match status" value="1"/>
</dbReference>
<evidence type="ECO:0000256" key="4">
    <source>
        <dbReference type="ARBA" id="ARBA00023315"/>
    </source>
</evidence>
<comment type="similarity">
    <text evidence="1 5">Belongs to the transferase hexapeptide repeat family.</text>
</comment>
<evidence type="ECO:0000256" key="5">
    <source>
        <dbReference type="RuleBase" id="RU367021"/>
    </source>
</evidence>